<dbReference type="InterPro" id="IPR004344">
    <property type="entry name" value="TTL/TTLL_fam"/>
</dbReference>
<dbReference type="GO" id="GO:0005524">
    <property type="term" value="F:ATP binding"/>
    <property type="evidence" value="ECO:0007669"/>
    <property type="project" value="UniProtKB-KW"/>
</dbReference>
<comment type="caution">
    <text evidence="7">The sequence shown here is derived from an EMBL/GenBank/DDBJ whole genome shotgun (WGS) entry which is preliminary data.</text>
</comment>
<organism evidence="7 8">
    <name type="scientific">Elysia crispata</name>
    <name type="common">lettuce slug</name>
    <dbReference type="NCBI Taxonomy" id="231223"/>
    <lineage>
        <taxon>Eukaryota</taxon>
        <taxon>Metazoa</taxon>
        <taxon>Spiralia</taxon>
        <taxon>Lophotrochozoa</taxon>
        <taxon>Mollusca</taxon>
        <taxon>Gastropoda</taxon>
        <taxon>Heterobranchia</taxon>
        <taxon>Euthyneura</taxon>
        <taxon>Panpulmonata</taxon>
        <taxon>Sacoglossa</taxon>
        <taxon>Placobranchoidea</taxon>
        <taxon>Plakobranchidae</taxon>
        <taxon>Elysia</taxon>
    </lineage>
</organism>
<evidence type="ECO:0000313" key="7">
    <source>
        <dbReference type="EMBL" id="KAK3765941.1"/>
    </source>
</evidence>
<feature type="compositionally biased region" description="Acidic residues" evidence="6">
    <location>
        <begin position="76"/>
        <end position="86"/>
    </location>
</feature>
<dbReference type="SUPFAM" id="SSF56059">
    <property type="entry name" value="Glutathione synthetase ATP-binding domain-like"/>
    <property type="match status" value="1"/>
</dbReference>
<feature type="compositionally biased region" description="Acidic residues" evidence="6">
    <location>
        <begin position="96"/>
        <end position="106"/>
    </location>
</feature>
<keyword evidence="8" id="KW-1185">Reference proteome</keyword>
<evidence type="ECO:0000256" key="5">
    <source>
        <dbReference type="ARBA" id="ARBA00022840"/>
    </source>
</evidence>
<comment type="similarity">
    <text evidence="1">Belongs to the tubulin--tyrosine ligase family.</text>
</comment>
<dbReference type="GO" id="GO:0015631">
    <property type="term" value="F:tubulin binding"/>
    <property type="evidence" value="ECO:0007669"/>
    <property type="project" value="TreeGrafter"/>
</dbReference>
<evidence type="ECO:0000256" key="4">
    <source>
        <dbReference type="ARBA" id="ARBA00022741"/>
    </source>
</evidence>
<dbReference type="Pfam" id="PF03133">
    <property type="entry name" value="TTL"/>
    <property type="match status" value="1"/>
</dbReference>
<keyword evidence="2" id="KW-0436">Ligase</keyword>
<protein>
    <recommendedName>
        <fullName evidence="9">Tubulin polyglutamylase ttll6</fullName>
    </recommendedName>
</protein>
<dbReference type="Gene3D" id="3.30.470.20">
    <property type="entry name" value="ATP-grasp fold, B domain"/>
    <property type="match status" value="1"/>
</dbReference>
<keyword evidence="5" id="KW-0067">ATP-binding</keyword>
<feature type="region of interest" description="Disordered" evidence="6">
    <location>
        <begin position="565"/>
        <end position="604"/>
    </location>
</feature>
<dbReference type="GO" id="GO:0005874">
    <property type="term" value="C:microtubule"/>
    <property type="evidence" value="ECO:0007669"/>
    <property type="project" value="UniProtKB-KW"/>
</dbReference>
<feature type="compositionally biased region" description="Polar residues" evidence="6">
    <location>
        <begin position="855"/>
        <end position="876"/>
    </location>
</feature>
<feature type="compositionally biased region" description="Acidic residues" evidence="6">
    <location>
        <begin position="27"/>
        <end position="50"/>
    </location>
</feature>
<evidence type="ECO:0000256" key="1">
    <source>
        <dbReference type="ARBA" id="ARBA00006820"/>
    </source>
</evidence>
<dbReference type="Proteomes" id="UP001283361">
    <property type="component" value="Unassembled WGS sequence"/>
</dbReference>
<evidence type="ECO:0000256" key="6">
    <source>
        <dbReference type="SAM" id="MobiDB-lite"/>
    </source>
</evidence>
<gene>
    <name evidence="7" type="ORF">RRG08_002185</name>
</gene>
<keyword evidence="4" id="KW-0547">Nucleotide-binding</keyword>
<dbReference type="PROSITE" id="PS51221">
    <property type="entry name" value="TTL"/>
    <property type="match status" value="1"/>
</dbReference>
<dbReference type="PANTHER" id="PTHR12241:SF161">
    <property type="entry name" value="TUBULIN POLYGLUTAMYLASE TTLL6"/>
    <property type="match status" value="1"/>
</dbReference>
<sequence length="876" mass="99808">MINGKSADSTMEVSNSKHETTLLRKEDEEEEDDVSSSSSSDEESDVDELAEPEKPQGNSAVELTLKDDDYSALIQPEDEEEADETQTDSTTPFTEDYGEFEGEAVEETGSIVAETDDKKDVDKKKKKKKKKKWLSICLTNCKYDVVRRTSRKFGFKEVSDDDDWTLYWTDFSVALERVMDMKKYQKINHFPGMNEICRKDLLARNLNRMQKMFPKEYNVFPKTWCLPADYGDFQAYTRQKKNKTYILKPESGCQGRGIWVTKNPKDIKPHEHMICQVYVNRPFLIDGFKFDLRIYTLVTSCDPLRIFVFKDGLGRFATNKYSEPTHNNTDNVYMHLTNYAINKHSSDFVRDDEAGSKRRISTINRYLQEKGYDVEKLWADIDDVIIKTLISAHSVLKHNYRTCFPNHVKGSACFEILGIDILLDRKLKPTILEVNHSPSFTTDAQLDREIKGTLIWDTLGLINFGAVDRRKCMEEERRRIKDRLLGKYTKKETKEEQEAAQSQYIEQLERYENAHLANFRRVYPFPGSEKYDKFFHSSGTLFQETAAFKARQEMARQQREEIIRKKEKNEMMLKGKGRRDGVRPESPGRKRRLGNRPLPLRHLNSQRQLLSEDLRDEEPVDTLKPQEIVEDEELERLSGLLQRDNLVRGLGIVEHVYRLLHCTPGTVGVVRPEQRGGGPAGAGIGHTLQPPRSKMALRLEMAKRELELLQPVPNKAKDLAYYKALMDRYFGSNHALSKESSLLRLKRSMSAVMGGASSYPSALVMSPLSASSASNAGVAGTGSISLGLLAARKQQHQAVFPDMARQSSAVGLTRPGPKKVLATTTFMLDDSHMQGGDDLRMFNAMGMDSKRISTEPPQFQQGERGSLQPSDVSSAS</sequence>
<feature type="compositionally biased region" description="Basic and acidic residues" evidence="6">
    <location>
        <begin position="565"/>
        <end position="588"/>
    </location>
</feature>
<dbReference type="PANTHER" id="PTHR12241">
    <property type="entry name" value="TUBULIN POLYGLUTAMYLASE"/>
    <property type="match status" value="1"/>
</dbReference>
<name>A0AAE0ZC38_9GAST</name>
<evidence type="ECO:0000313" key="8">
    <source>
        <dbReference type="Proteomes" id="UP001283361"/>
    </source>
</evidence>
<dbReference type="AlphaFoldDB" id="A0AAE0ZC38"/>
<dbReference type="GO" id="GO:0036064">
    <property type="term" value="C:ciliary basal body"/>
    <property type="evidence" value="ECO:0007669"/>
    <property type="project" value="TreeGrafter"/>
</dbReference>
<evidence type="ECO:0000256" key="2">
    <source>
        <dbReference type="ARBA" id="ARBA00022598"/>
    </source>
</evidence>
<dbReference type="EMBL" id="JAWDGP010004263">
    <property type="protein sequence ID" value="KAK3765941.1"/>
    <property type="molecule type" value="Genomic_DNA"/>
</dbReference>
<feature type="region of interest" description="Disordered" evidence="6">
    <location>
        <begin position="1"/>
        <end position="112"/>
    </location>
</feature>
<feature type="compositionally biased region" description="Basic and acidic residues" evidence="6">
    <location>
        <begin position="15"/>
        <end position="26"/>
    </location>
</feature>
<feature type="region of interest" description="Disordered" evidence="6">
    <location>
        <begin position="848"/>
        <end position="876"/>
    </location>
</feature>
<dbReference type="GO" id="GO:0000226">
    <property type="term" value="P:microtubule cytoskeleton organization"/>
    <property type="evidence" value="ECO:0007669"/>
    <property type="project" value="TreeGrafter"/>
</dbReference>
<reference evidence="7" key="1">
    <citation type="journal article" date="2023" name="G3 (Bethesda)">
        <title>A reference genome for the long-term kleptoplast-retaining sea slug Elysia crispata morphotype clarki.</title>
        <authorList>
            <person name="Eastman K.E."/>
            <person name="Pendleton A.L."/>
            <person name="Shaikh M.A."/>
            <person name="Suttiyut T."/>
            <person name="Ogas R."/>
            <person name="Tomko P."/>
            <person name="Gavelis G."/>
            <person name="Widhalm J.R."/>
            <person name="Wisecaver J.H."/>
        </authorList>
    </citation>
    <scope>NUCLEOTIDE SEQUENCE</scope>
    <source>
        <strain evidence="7">ECLA1</strain>
    </source>
</reference>
<accession>A0AAE0ZC38</accession>
<evidence type="ECO:0008006" key="9">
    <source>
        <dbReference type="Google" id="ProtNLM"/>
    </source>
</evidence>
<keyword evidence="3" id="KW-0493">Microtubule</keyword>
<dbReference type="GO" id="GO:0070740">
    <property type="term" value="F:tubulin-glutamic acid ligase activity"/>
    <property type="evidence" value="ECO:0007669"/>
    <property type="project" value="TreeGrafter"/>
</dbReference>
<feature type="compositionally biased region" description="Polar residues" evidence="6">
    <location>
        <begin position="1"/>
        <end position="14"/>
    </location>
</feature>
<dbReference type="FunFam" id="3.30.470.20:FF:000009">
    <property type="entry name" value="tubulin polyglutamylase TTLL5 isoform X1"/>
    <property type="match status" value="1"/>
</dbReference>
<proteinExistence type="inferred from homology"/>
<evidence type="ECO:0000256" key="3">
    <source>
        <dbReference type="ARBA" id="ARBA00022701"/>
    </source>
</evidence>